<dbReference type="SMART" id="SM00100">
    <property type="entry name" value="cNMP"/>
    <property type="match status" value="1"/>
</dbReference>
<feature type="compositionally biased region" description="Polar residues" evidence="7">
    <location>
        <begin position="965"/>
        <end position="979"/>
    </location>
</feature>
<evidence type="ECO:0000313" key="10">
    <source>
        <dbReference type="EMBL" id="GLI61153.1"/>
    </source>
</evidence>
<keyword evidence="2" id="KW-0813">Transport</keyword>
<evidence type="ECO:0000256" key="6">
    <source>
        <dbReference type="ARBA" id="ARBA00023136"/>
    </source>
</evidence>
<dbReference type="InterPro" id="IPR000595">
    <property type="entry name" value="cNMP-bd_dom"/>
</dbReference>
<feature type="transmembrane region" description="Helical" evidence="8">
    <location>
        <begin position="320"/>
        <end position="339"/>
    </location>
</feature>
<dbReference type="Gene3D" id="1.10.287.70">
    <property type="match status" value="1"/>
</dbReference>
<dbReference type="SUPFAM" id="SSF81324">
    <property type="entry name" value="Voltage-gated potassium channels"/>
    <property type="match status" value="1"/>
</dbReference>
<feature type="region of interest" description="Disordered" evidence="7">
    <location>
        <begin position="851"/>
        <end position="982"/>
    </location>
</feature>
<evidence type="ECO:0000313" key="11">
    <source>
        <dbReference type="Proteomes" id="UP001165090"/>
    </source>
</evidence>
<name>A0ABQ5RVB2_9CHLO</name>
<keyword evidence="5" id="KW-0406">Ion transport</keyword>
<feature type="region of interest" description="Disordered" evidence="7">
    <location>
        <begin position="1485"/>
        <end position="1525"/>
    </location>
</feature>
<feature type="region of interest" description="Disordered" evidence="7">
    <location>
        <begin position="1542"/>
        <end position="1563"/>
    </location>
</feature>
<feature type="region of interest" description="Disordered" evidence="7">
    <location>
        <begin position="1922"/>
        <end position="1969"/>
    </location>
</feature>
<feature type="compositionally biased region" description="Low complexity" evidence="7">
    <location>
        <begin position="1506"/>
        <end position="1518"/>
    </location>
</feature>
<protein>
    <recommendedName>
        <fullName evidence="9">Cyclic nucleotide-binding domain-containing protein</fullName>
    </recommendedName>
</protein>
<feature type="compositionally biased region" description="Low complexity" evidence="7">
    <location>
        <begin position="781"/>
        <end position="799"/>
    </location>
</feature>
<evidence type="ECO:0000256" key="5">
    <source>
        <dbReference type="ARBA" id="ARBA00023065"/>
    </source>
</evidence>
<comment type="subcellular location">
    <subcellularLocation>
        <location evidence="1">Membrane</location>
        <topology evidence="1">Multi-pass membrane protein</topology>
    </subcellularLocation>
</comment>
<feature type="domain" description="Cyclic nucleotide-binding" evidence="9">
    <location>
        <begin position="491"/>
        <end position="590"/>
    </location>
</feature>
<evidence type="ECO:0000256" key="2">
    <source>
        <dbReference type="ARBA" id="ARBA00022448"/>
    </source>
</evidence>
<proteinExistence type="predicted"/>
<feature type="transmembrane region" description="Helical" evidence="8">
    <location>
        <begin position="387"/>
        <end position="412"/>
    </location>
</feature>
<dbReference type="Pfam" id="PF00520">
    <property type="entry name" value="Ion_trans"/>
    <property type="match status" value="1"/>
</dbReference>
<evidence type="ECO:0000256" key="4">
    <source>
        <dbReference type="ARBA" id="ARBA00022989"/>
    </source>
</evidence>
<feature type="compositionally biased region" description="Basic and acidic residues" evidence="7">
    <location>
        <begin position="634"/>
        <end position="644"/>
    </location>
</feature>
<dbReference type="InterPro" id="IPR050818">
    <property type="entry name" value="KCNH_animal-type"/>
</dbReference>
<feature type="region of interest" description="Disordered" evidence="7">
    <location>
        <begin position="1424"/>
        <end position="1454"/>
    </location>
</feature>
<feature type="region of interest" description="Disordered" evidence="7">
    <location>
        <begin position="727"/>
        <end position="746"/>
    </location>
</feature>
<evidence type="ECO:0000256" key="3">
    <source>
        <dbReference type="ARBA" id="ARBA00022692"/>
    </source>
</evidence>
<feature type="transmembrane region" description="Helical" evidence="8">
    <location>
        <begin position="186"/>
        <end position="206"/>
    </location>
</feature>
<feature type="compositionally biased region" description="Low complexity" evidence="7">
    <location>
        <begin position="1936"/>
        <end position="1949"/>
    </location>
</feature>
<evidence type="ECO:0000259" key="9">
    <source>
        <dbReference type="PROSITE" id="PS50042"/>
    </source>
</evidence>
<feature type="compositionally biased region" description="Acidic residues" evidence="7">
    <location>
        <begin position="623"/>
        <end position="633"/>
    </location>
</feature>
<feature type="transmembrane region" description="Helical" evidence="8">
    <location>
        <begin position="218"/>
        <end position="236"/>
    </location>
</feature>
<feature type="region of interest" description="Disordered" evidence="7">
    <location>
        <begin position="615"/>
        <end position="685"/>
    </location>
</feature>
<keyword evidence="3 8" id="KW-0812">Transmembrane</keyword>
<evidence type="ECO:0000256" key="7">
    <source>
        <dbReference type="SAM" id="MobiDB-lite"/>
    </source>
</evidence>
<dbReference type="InterPro" id="IPR005821">
    <property type="entry name" value="Ion_trans_dom"/>
</dbReference>
<feature type="region of interest" description="Disordered" evidence="7">
    <location>
        <begin position="766"/>
        <end position="799"/>
    </location>
</feature>
<accession>A0ABQ5RVB2</accession>
<dbReference type="PANTHER" id="PTHR10217:SF435">
    <property type="entry name" value="POTASSIUM VOLTAGE-GATED CHANNEL PROTEIN EAG"/>
    <property type="match status" value="1"/>
</dbReference>
<dbReference type="EMBL" id="BSDZ01000009">
    <property type="protein sequence ID" value="GLI61153.1"/>
    <property type="molecule type" value="Genomic_DNA"/>
</dbReference>
<feature type="compositionally biased region" description="Polar residues" evidence="7">
    <location>
        <begin position="1954"/>
        <end position="1963"/>
    </location>
</feature>
<dbReference type="Proteomes" id="UP001165090">
    <property type="component" value="Unassembled WGS sequence"/>
</dbReference>
<dbReference type="InterPro" id="IPR014710">
    <property type="entry name" value="RmlC-like_jellyroll"/>
</dbReference>
<dbReference type="SUPFAM" id="SSF51206">
    <property type="entry name" value="cAMP-binding domain-like"/>
    <property type="match status" value="1"/>
</dbReference>
<organism evidence="10 11">
    <name type="scientific">Volvox africanus</name>
    <dbReference type="NCBI Taxonomy" id="51714"/>
    <lineage>
        <taxon>Eukaryota</taxon>
        <taxon>Viridiplantae</taxon>
        <taxon>Chlorophyta</taxon>
        <taxon>core chlorophytes</taxon>
        <taxon>Chlorophyceae</taxon>
        <taxon>CS clade</taxon>
        <taxon>Chlamydomonadales</taxon>
        <taxon>Volvocaceae</taxon>
        <taxon>Volvox</taxon>
    </lineage>
</organism>
<keyword evidence="6 8" id="KW-0472">Membrane</keyword>
<feature type="transmembrane region" description="Helical" evidence="8">
    <location>
        <begin position="359"/>
        <end position="375"/>
    </location>
</feature>
<keyword evidence="4 8" id="KW-1133">Transmembrane helix</keyword>
<comment type="caution">
    <text evidence="10">The sequence shown here is derived from an EMBL/GenBank/DDBJ whole genome shotgun (WGS) entry which is preliminary data.</text>
</comment>
<dbReference type="PANTHER" id="PTHR10217">
    <property type="entry name" value="VOLTAGE AND LIGAND GATED POTASSIUM CHANNEL"/>
    <property type="match status" value="1"/>
</dbReference>
<evidence type="ECO:0000256" key="8">
    <source>
        <dbReference type="SAM" id="Phobius"/>
    </source>
</evidence>
<reference evidence="10 11" key="1">
    <citation type="journal article" date="2023" name="IScience">
        <title>Expanded male sex-determining region conserved during the evolution of homothallism in the green alga Volvox.</title>
        <authorList>
            <person name="Yamamoto K."/>
            <person name="Matsuzaki R."/>
            <person name="Mahakham W."/>
            <person name="Heman W."/>
            <person name="Sekimoto H."/>
            <person name="Kawachi M."/>
            <person name="Minakuchi Y."/>
            <person name="Toyoda A."/>
            <person name="Nozaki H."/>
        </authorList>
    </citation>
    <scope>NUCLEOTIDE SEQUENCE [LARGE SCALE GENOMIC DNA]</scope>
    <source>
        <strain evidence="10 11">NIES-4468</strain>
    </source>
</reference>
<feature type="compositionally biased region" description="Polar residues" evidence="7">
    <location>
        <begin position="933"/>
        <end position="942"/>
    </location>
</feature>
<dbReference type="PROSITE" id="PS50042">
    <property type="entry name" value="CNMP_BINDING_3"/>
    <property type="match status" value="1"/>
</dbReference>
<gene>
    <name evidence="10" type="ORF">VaNZ11_003437</name>
</gene>
<dbReference type="Gene3D" id="2.60.120.10">
    <property type="entry name" value="Jelly Rolls"/>
    <property type="match status" value="1"/>
</dbReference>
<keyword evidence="11" id="KW-1185">Reference proteome</keyword>
<dbReference type="Pfam" id="PF00027">
    <property type="entry name" value="cNMP_binding"/>
    <property type="match status" value="1"/>
</dbReference>
<dbReference type="CDD" id="cd00038">
    <property type="entry name" value="CAP_ED"/>
    <property type="match status" value="1"/>
</dbReference>
<sequence length="1969" mass="206314">MAVIAPFLQRQLYDEAATEMADELRHKVDLLACSDSDISDNDAKGTARPHWELPKGANVAATDRADEVLVRKRTNMSALRHRNRPGTLTGPDKVSNWLLGSKDWSRQFLRSHGGISSPIIRKSRRSTGAVSSVLGFERSYSGGPTRHVVPYEEFNNWWLRFNLRGRLEDAFPVLAPNTHGRTSWDIFVLTLVLYSAVTVPLAFSYGLPSSPALNAVEWVLTFVYIVDIGINFRTAYHDDDGNLVRDSWPVAHRYLSTWFPIDFLATVPFDFIGLAAGLGDSESQLIILAVLKTPRLLRLVKLMRLLDRVRNANLFKVLQLILLMMMIAHWLACAWYVIARYAPGSNDWGFDTLDDENRLTWYLSAFYYSFLLLIGDNIQAMNNYERLFFILALVAGACFYSAVVGNMALLVANMNTVAVRFRQKLDMTQDALRYMRVPEAQRERVQAFYDFITQFSHPGSEGLGFLSELTKGINEDLHIFLHSGNLMRIYLFKDCEPAFIRSLAMRMKIVVFIPGEVIFRQGDLGHEMYIIRAGCVAVVSKNSEVMSLLQAGDFFGEIALLTQSRRTAKCIALSNCDLAILNSFDIKILMKEFPKSAHSLQEAARDRLRQLQIAGRAGKGSSYDDDEGDGDEDPDKRQEREEVRRQRRSSITRFTTGRGVYSHEVSPAPSDGRTGGSSCCIDGTPQVSPLPPLAAAPRQDQVAWTTAAPIASAGGSATAEKQIGDSTAGAAAATTEPSDGLDSNLLPASYVESSRNSCASLATEDSAREFASRRRTNSVTSQGGPSNGASASNSRCNSGAGATAAATVAGAAGAPLHNTAANGDVRLQCSGGCSEPQSGATAVGLCDGGGGSGEPAAAAVATVSSTATPQVRPPMNKIRRRSSTAEGVRQNHPNGGSCGGGQGATSNPNLSEPAAVAAAPRPQRPPSPHVRNPTPSSSSWSALFTRRLEPRPGTPGVFCRRARSRSSTSGEGTATSVEGQPTVLRVTSAAMESPAPAVGASVTISSTSDGTYLDATTRFDAVERFHPPGPMSPVVLPTSAVSPVAVQDAVPTAKKFRASVLLFGRAIGVGPLAEAVEQSAPLYMKQAATLHTKLRAAAAPSSRDGSSSGMAAAACLTTAVSRDPSALQPMGNSRRTSIASIVESRPQVLSPGIKAAPGRREHRSSLILPYSASSTTEFAAAVAAAMGITSPLLDGGGGSGGDGRGRVAAGAFVNALAATAASVAGHGAGTGSVRRGSTEIEGSRVVQGLITSHDGEAQSVPQIHRHGSSTLCVPLRTWYTPPSPSDGVATATAAFMEATALRTPEGAALSSHLNAQGPCSLMRSAAARRADAIHSPFESPFSLRGMAVEGQGAGVQSPPFRLSPSATVVNLAGATNGKLQADRATAFEDGNAFSYSALEGTTRNLRALGSMELLQLAPPGYEETLAEGAGDGTGTGCLRSSGSGTGPCPSADRLVRTRQIRNVRRSLQSGAGTLPEAFSTTAAAAAAAGNMTPEEMEAGPRRDNDGGAAAAAAPAVVASEDGGDEGLTPVMEWISTARATTAKARRQRRQSSVGFFSPQPQLRGPLPGAVNGQSPFAGAHVRAANQLAELQCAEAEHMRREAALARRESDLEHREAELALRHAEAVAALAEATQRREEAAAAMRRTRSVHVMVVALASACADLAFKVEQLDLRLEDTTAAVGRIEAQHGHGRPHGNEFLGLGQSAVTALPARDTRPGVLERNASIDKRFAALERTKALSLWQSSGGGGGGGGGGGSMRHGNSLLHGAGEIATGSGDVTVSGRRLAIPTSSGISGVESKEAAAAAAATAAAAAASSKIRRSSALRADVFTTTAPSPPPSGFVSRGAISFSMVPTSAGQVRDSTSPSPSAAVRGTMAESFTAGMQVAVPAAAVAVAGAAAPASTNPLMLFSAALGNSFRKARQESPWSQHASSGAVPATGLTTSASAASGAVHTEVAQQPITVKSSEIEEQ</sequence>
<feature type="compositionally biased region" description="Low complexity" evidence="7">
    <location>
        <begin position="854"/>
        <end position="869"/>
    </location>
</feature>
<dbReference type="InterPro" id="IPR018490">
    <property type="entry name" value="cNMP-bd_dom_sf"/>
</dbReference>
<evidence type="ECO:0000256" key="1">
    <source>
        <dbReference type="ARBA" id="ARBA00004141"/>
    </source>
</evidence>